<dbReference type="InterPro" id="IPR035906">
    <property type="entry name" value="MetI-like_sf"/>
</dbReference>
<dbReference type="RefSeq" id="WP_347339323.1">
    <property type="nucleotide sequence ID" value="NZ_JACHIH010000007.1"/>
</dbReference>
<comment type="caution">
    <text evidence="10">The sequence shown here is derived from an EMBL/GenBank/DDBJ whole genome shotgun (WGS) entry which is preliminary data.</text>
</comment>
<evidence type="ECO:0000256" key="6">
    <source>
        <dbReference type="ARBA" id="ARBA00022989"/>
    </source>
</evidence>
<feature type="transmembrane region" description="Helical" evidence="8">
    <location>
        <begin position="158"/>
        <end position="178"/>
    </location>
</feature>
<proteinExistence type="inferred from homology"/>
<dbReference type="SUPFAM" id="SSF161098">
    <property type="entry name" value="MetI-like"/>
    <property type="match status" value="1"/>
</dbReference>
<sequence length="360" mass="38954">MTVTSLNSESRRTQRRGVTVAPWRRGLLDSPGNIAITLGYVLVVAWLGIPFLRWVVFDATFSSDAAGCASGGGACWAFIGEKWRFILFGTYPVERHWRPASACILLIGLLIAACIPRFWGRGLGYAGAAGLIVAAMLLCGVPGPIVATDQWGGLPVTLFLSVGAFAGAFPLAICLALWRRSDQGGVRWLATAFIEVVRGVPLISLLYVATLLFPLMLPAGASLDKFVRAGAALTLFVAAYLAEIIRAGLQAVPRGQYEAALSLGLSQRQATLLVVLPQALRAVIPPMVNLATGMFQETTLVVIIGMFDLLNTARAAANDPNWIGYYNEAFAFVALIYFVFCFSLSRYSLWLERRFGQAKR</sequence>
<feature type="transmembrane region" description="Helical" evidence="8">
    <location>
        <begin position="122"/>
        <end position="146"/>
    </location>
</feature>
<feature type="transmembrane region" description="Helical" evidence="8">
    <location>
        <begin position="97"/>
        <end position="115"/>
    </location>
</feature>
<evidence type="ECO:0000256" key="7">
    <source>
        <dbReference type="ARBA" id="ARBA00023136"/>
    </source>
</evidence>
<keyword evidence="5 8" id="KW-0812">Transmembrane</keyword>
<dbReference type="InterPro" id="IPR043429">
    <property type="entry name" value="ArtM/GltK/GlnP/TcyL/YhdX-like"/>
</dbReference>
<dbReference type="PANTHER" id="PTHR30614">
    <property type="entry name" value="MEMBRANE COMPONENT OF AMINO ACID ABC TRANSPORTER"/>
    <property type="match status" value="1"/>
</dbReference>
<evidence type="ECO:0000313" key="11">
    <source>
        <dbReference type="Proteomes" id="UP000542353"/>
    </source>
</evidence>
<dbReference type="PANTHER" id="PTHR30614:SF41">
    <property type="entry name" value="INNER MEMBRANE AMINO-ACID ABC TRANSPORTER PERMEASE PROTEIN YHDY"/>
    <property type="match status" value="1"/>
</dbReference>
<evidence type="ECO:0000313" key="10">
    <source>
        <dbReference type="EMBL" id="MBB5046925.1"/>
    </source>
</evidence>
<gene>
    <name evidence="10" type="ORF">HNR60_001674</name>
</gene>
<dbReference type="CDD" id="cd06261">
    <property type="entry name" value="TM_PBP2"/>
    <property type="match status" value="1"/>
</dbReference>
<dbReference type="NCBIfam" id="TIGR01726">
    <property type="entry name" value="HEQRo_perm_3TM"/>
    <property type="match status" value="1"/>
</dbReference>
<feature type="transmembrane region" description="Helical" evidence="8">
    <location>
        <begin position="229"/>
        <end position="249"/>
    </location>
</feature>
<keyword evidence="6 8" id="KW-1133">Transmembrane helix</keyword>
<evidence type="ECO:0000256" key="1">
    <source>
        <dbReference type="ARBA" id="ARBA00004429"/>
    </source>
</evidence>
<name>A0A7W8DYK1_9BRAD</name>
<dbReference type="GO" id="GO:0022857">
    <property type="term" value="F:transmembrane transporter activity"/>
    <property type="evidence" value="ECO:0007669"/>
    <property type="project" value="InterPro"/>
</dbReference>
<feature type="transmembrane region" description="Helical" evidence="8">
    <location>
        <begin position="199"/>
        <end position="217"/>
    </location>
</feature>
<dbReference type="EMBL" id="JACHIH010000007">
    <property type="protein sequence ID" value="MBB5046925.1"/>
    <property type="molecule type" value="Genomic_DNA"/>
</dbReference>
<keyword evidence="4" id="KW-1003">Cell membrane</keyword>
<dbReference type="PROSITE" id="PS50928">
    <property type="entry name" value="ABC_TM1"/>
    <property type="match status" value="1"/>
</dbReference>
<evidence type="ECO:0000256" key="3">
    <source>
        <dbReference type="ARBA" id="ARBA00022448"/>
    </source>
</evidence>
<dbReference type="InterPro" id="IPR000515">
    <property type="entry name" value="MetI-like"/>
</dbReference>
<feature type="transmembrane region" description="Helical" evidence="8">
    <location>
        <begin position="34"/>
        <end position="56"/>
    </location>
</feature>
<dbReference type="Gene3D" id="1.10.3720.10">
    <property type="entry name" value="MetI-like"/>
    <property type="match status" value="1"/>
</dbReference>
<organism evidence="10 11">
    <name type="scientific">Rhodopseudomonas rhenobacensis</name>
    <dbReference type="NCBI Taxonomy" id="87461"/>
    <lineage>
        <taxon>Bacteria</taxon>
        <taxon>Pseudomonadati</taxon>
        <taxon>Pseudomonadota</taxon>
        <taxon>Alphaproteobacteria</taxon>
        <taxon>Hyphomicrobiales</taxon>
        <taxon>Nitrobacteraceae</taxon>
        <taxon>Rhodopseudomonas</taxon>
    </lineage>
</organism>
<feature type="transmembrane region" description="Helical" evidence="8">
    <location>
        <begin position="329"/>
        <end position="350"/>
    </location>
</feature>
<evidence type="ECO:0000259" key="9">
    <source>
        <dbReference type="PROSITE" id="PS50928"/>
    </source>
</evidence>
<keyword evidence="7 8" id="KW-0472">Membrane</keyword>
<comment type="subcellular location">
    <subcellularLocation>
        <location evidence="1">Cell inner membrane</location>
        <topology evidence="1">Multi-pass membrane protein</topology>
    </subcellularLocation>
    <subcellularLocation>
        <location evidence="8">Cell membrane</location>
        <topology evidence="8">Multi-pass membrane protein</topology>
    </subcellularLocation>
</comment>
<comment type="similarity">
    <text evidence="2">Belongs to the binding-protein-dependent transport system permease family. HisMQ subfamily.</text>
</comment>
<protein>
    <submittedName>
        <fullName evidence="10">General L-amino acid transport system permease protein</fullName>
    </submittedName>
</protein>
<evidence type="ECO:0000256" key="5">
    <source>
        <dbReference type="ARBA" id="ARBA00022692"/>
    </source>
</evidence>
<keyword evidence="11" id="KW-1185">Reference proteome</keyword>
<dbReference type="Pfam" id="PF00528">
    <property type="entry name" value="BPD_transp_1"/>
    <property type="match status" value="1"/>
</dbReference>
<evidence type="ECO:0000256" key="4">
    <source>
        <dbReference type="ARBA" id="ARBA00022475"/>
    </source>
</evidence>
<evidence type="ECO:0000256" key="8">
    <source>
        <dbReference type="RuleBase" id="RU363032"/>
    </source>
</evidence>
<dbReference type="AlphaFoldDB" id="A0A7W8DYK1"/>
<dbReference type="InterPro" id="IPR010065">
    <property type="entry name" value="AA_ABC_transptr_permease_3TM"/>
</dbReference>
<keyword evidence="3 8" id="KW-0813">Transport</keyword>
<dbReference type="Proteomes" id="UP000542353">
    <property type="component" value="Unassembled WGS sequence"/>
</dbReference>
<reference evidence="10 11" key="1">
    <citation type="submission" date="2020-08" db="EMBL/GenBank/DDBJ databases">
        <title>Genomic Encyclopedia of Type Strains, Phase IV (KMG-IV): sequencing the most valuable type-strain genomes for metagenomic binning, comparative biology and taxonomic classification.</title>
        <authorList>
            <person name="Goeker M."/>
        </authorList>
    </citation>
    <scope>NUCLEOTIDE SEQUENCE [LARGE SCALE GENOMIC DNA]</scope>
    <source>
        <strain evidence="10 11">DSM 12706</strain>
    </source>
</reference>
<dbReference type="GO" id="GO:0006865">
    <property type="term" value="P:amino acid transport"/>
    <property type="evidence" value="ECO:0007669"/>
    <property type="project" value="TreeGrafter"/>
</dbReference>
<dbReference type="GO" id="GO:0043190">
    <property type="term" value="C:ATP-binding cassette (ABC) transporter complex"/>
    <property type="evidence" value="ECO:0007669"/>
    <property type="project" value="InterPro"/>
</dbReference>
<accession>A0A7W8DYK1</accession>
<feature type="domain" description="ABC transmembrane type-1" evidence="9">
    <location>
        <begin position="154"/>
        <end position="348"/>
    </location>
</feature>
<evidence type="ECO:0000256" key="2">
    <source>
        <dbReference type="ARBA" id="ARBA00010072"/>
    </source>
</evidence>